<dbReference type="AlphaFoldDB" id="A0A553BXA7"/>
<dbReference type="EMBL" id="VJZN01000003">
    <property type="protein sequence ID" value="TRX09337.1"/>
    <property type="molecule type" value="Genomic_DNA"/>
</dbReference>
<proteinExistence type="predicted"/>
<dbReference type="InterPro" id="IPR011256">
    <property type="entry name" value="Reg_factor_effector_dom_sf"/>
</dbReference>
<dbReference type="Gene3D" id="3.20.80.10">
    <property type="entry name" value="Regulatory factor, effector binding domain"/>
    <property type="match status" value="1"/>
</dbReference>
<evidence type="ECO:0008006" key="6">
    <source>
        <dbReference type="Google" id="ProtNLM"/>
    </source>
</evidence>
<dbReference type="RefSeq" id="WP_143385979.1">
    <property type="nucleotide sequence ID" value="NZ_VJZL01000002.1"/>
</dbReference>
<sequence>MTVRKKIIIGFGAFFSLFLVWYLLIKESDYVISFEVKTATGTVFQGVQEWSAAQLVNQKENYTTLEKRNFDFIKQEMKKGNVHMEYTWEMNSIDDSITSVTVGIKDLNNSLFNRFTAPFYNTSFKVEQIKKITDFKNGLNNYIKNFKVKIDGEGTSEETFVAYLKLTSVLQEKAQSMIANNGIITGFLQQNNIKIIGRPYLEIESWNLDKETISFNYCFPIDKKAKIIENELVKFKTLPAIRGLKATYYGSFRTSDRAWFALLDYAKEHDIKLDNKPLEHFLANPFNGGDELKWEAKIIIPFAKNKG</sequence>
<comment type="caution">
    <text evidence="3">The sequence shown here is derived from an EMBL/GenBank/DDBJ whole genome shotgun (WGS) entry which is preliminary data.</text>
</comment>
<keyword evidence="4" id="KW-1185">Reference proteome</keyword>
<dbReference type="OrthoDB" id="1421367at2"/>
<keyword evidence="1" id="KW-0812">Transmembrane</keyword>
<feature type="transmembrane region" description="Helical" evidence="1">
    <location>
        <begin position="7"/>
        <end position="25"/>
    </location>
</feature>
<evidence type="ECO:0000313" key="4">
    <source>
        <dbReference type="Proteomes" id="UP000318528"/>
    </source>
</evidence>
<evidence type="ECO:0000313" key="5">
    <source>
        <dbReference type="Proteomes" id="UP000318669"/>
    </source>
</evidence>
<reference evidence="4 5" key="1">
    <citation type="submission" date="2019-07" db="EMBL/GenBank/DDBJ databases">
        <title>Novel species of Flavobacterium.</title>
        <authorList>
            <person name="Liu Q."/>
            <person name="Xin Y.-H."/>
        </authorList>
    </citation>
    <scope>NUCLEOTIDE SEQUENCE [LARGE SCALE GENOMIC DNA]</scope>
    <source>
        <strain evidence="2 4">GSP39</strain>
        <strain evidence="3 5">GSR22</strain>
    </source>
</reference>
<accession>A0A553BXA7</accession>
<dbReference type="SUPFAM" id="SSF55136">
    <property type="entry name" value="Probable bacterial effector-binding domain"/>
    <property type="match status" value="1"/>
</dbReference>
<dbReference type="EMBL" id="VJZL01000002">
    <property type="protein sequence ID" value="TRX12849.1"/>
    <property type="molecule type" value="Genomic_DNA"/>
</dbReference>
<dbReference type="Proteomes" id="UP000318528">
    <property type="component" value="Unassembled WGS sequence"/>
</dbReference>
<dbReference type="Proteomes" id="UP000318669">
    <property type="component" value="Unassembled WGS sequence"/>
</dbReference>
<protein>
    <recommendedName>
        <fullName evidence="6">Effector-binding domain-containing protein</fullName>
    </recommendedName>
</protein>
<evidence type="ECO:0000313" key="3">
    <source>
        <dbReference type="EMBL" id="TRX12849.1"/>
    </source>
</evidence>
<evidence type="ECO:0000256" key="1">
    <source>
        <dbReference type="SAM" id="Phobius"/>
    </source>
</evidence>
<keyword evidence="1" id="KW-1133">Transmembrane helix</keyword>
<evidence type="ECO:0000313" key="2">
    <source>
        <dbReference type="EMBL" id="TRX09337.1"/>
    </source>
</evidence>
<gene>
    <name evidence="3" type="ORF">FNW11_02185</name>
    <name evidence="2" type="ORF">FNW12_02595</name>
</gene>
<keyword evidence="1" id="KW-0472">Membrane</keyword>
<name>A0A553BXA7_9FLAO</name>
<organism evidence="3 5">
    <name type="scientific">Flavobacterium gawalongense</name>
    <dbReference type="NCBI Taxonomy" id="2594432"/>
    <lineage>
        <taxon>Bacteria</taxon>
        <taxon>Pseudomonadati</taxon>
        <taxon>Bacteroidota</taxon>
        <taxon>Flavobacteriia</taxon>
        <taxon>Flavobacteriales</taxon>
        <taxon>Flavobacteriaceae</taxon>
        <taxon>Flavobacterium</taxon>
    </lineage>
</organism>